<keyword evidence="2" id="KW-1185">Reference proteome</keyword>
<proteinExistence type="predicted"/>
<gene>
    <name evidence="1" type="ORF">MRB53_006329</name>
</gene>
<reference evidence="1 2" key="1">
    <citation type="journal article" date="2022" name="Hortic Res">
        <title>A haplotype resolved chromosomal level avocado genome allows analysis of novel avocado genes.</title>
        <authorList>
            <person name="Nath O."/>
            <person name="Fletcher S.J."/>
            <person name="Hayward A."/>
            <person name="Shaw L.M."/>
            <person name="Masouleh A.K."/>
            <person name="Furtado A."/>
            <person name="Henry R.J."/>
            <person name="Mitter N."/>
        </authorList>
    </citation>
    <scope>NUCLEOTIDE SEQUENCE [LARGE SCALE GENOMIC DNA]</scope>
    <source>
        <strain evidence="2">cv. Hass</strain>
    </source>
</reference>
<name>A0ACC2MG30_PERAE</name>
<accession>A0ACC2MG30</accession>
<organism evidence="1 2">
    <name type="scientific">Persea americana</name>
    <name type="common">Avocado</name>
    <dbReference type="NCBI Taxonomy" id="3435"/>
    <lineage>
        <taxon>Eukaryota</taxon>
        <taxon>Viridiplantae</taxon>
        <taxon>Streptophyta</taxon>
        <taxon>Embryophyta</taxon>
        <taxon>Tracheophyta</taxon>
        <taxon>Spermatophyta</taxon>
        <taxon>Magnoliopsida</taxon>
        <taxon>Magnoliidae</taxon>
        <taxon>Laurales</taxon>
        <taxon>Lauraceae</taxon>
        <taxon>Persea</taxon>
    </lineage>
</organism>
<dbReference type="Proteomes" id="UP001234297">
    <property type="component" value="Chromosome 2"/>
</dbReference>
<comment type="caution">
    <text evidence="1">The sequence shown here is derived from an EMBL/GenBank/DDBJ whole genome shotgun (WGS) entry which is preliminary data.</text>
</comment>
<sequence length="163" mass="17910">MDTLLLYKAKLRLSSPSPINLMQTETKRESGLLSSRPSSPSTMIGPPTQLCRVFFSGNIEQNPWFLQLFPSLENVFFSSDKGLCETRTIDVEAPFSAAFRGSKQWGWVSNVVGVGAGFGILTSLMVSMLGQARYLCVIGHSNVVPTWFAKVHPKTATPGPHYL</sequence>
<evidence type="ECO:0000313" key="1">
    <source>
        <dbReference type="EMBL" id="KAJ8644581.1"/>
    </source>
</evidence>
<protein>
    <submittedName>
        <fullName evidence="1">Uncharacterized protein</fullName>
    </submittedName>
</protein>
<evidence type="ECO:0000313" key="2">
    <source>
        <dbReference type="Proteomes" id="UP001234297"/>
    </source>
</evidence>
<dbReference type="EMBL" id="CM056810">
    <property type="protein sequence ID" value="KAJ8644581.1"/>
    <property type="molecule type" value="Genomic_DNA"/>
</dbReference>